<dbReference type="Proteomes" id="UP000321409">
    <property type="component" value="Unassembled WGS sequence"/>
</dbReference>
<dbReference type="Gene3D" id="1.10.10.10">
    <property type="entry name" value="Winged helix-like DNA-binding domain superfamily/Winged helix DNA-binding domain"/>
    <property type="match status" value="1"/>
</dbReference>
<reference evidence="5 6" key="1">
    <citation type="submission" date="2019-07" db="EMBL/GenBank/DDBJ databases">
        <title>Whole genome shotgun sequence of Lactobacillus diolivorans NBRC 107869.</title>
        <authorList>
            <person name="Hosoyama A."/>
            <person name="Uohara A."/>
            <person name="Ohji S."/>
            <person name="Ichikawa N."/>
        </authorList>
    </citation>
    <scope>NUCLEOTIDE SEQUENCE [LARGE SCALE GENOMIC DNA]</scope>
    <source>
        <strain evidence="5 6">NBRC 107869</strain>
    </source>
</reference>
<keyword evidence="2" id="KW-0238">DNA-binding</keyword>
<keyword evidence="6" id="KW-1185">Reference proteome</keyword>
<evidence type="ECO:0000256" key="2">
    <source>
        <dbReference type="ARBA" id="ARBA00023125"/>
    </source>
</evidence>
<dbReference type="PROSITE" id="PS51118">
    <property type="entry name" value="HTH_HXLR"/>
    <property type="match status" value="1"/>
</dbReference>
<dbReference type="PANTHER" id="PTHR33204:SF33">
    <property type="entry name" value="TRANSCRIPTIONAL REGULATOR, MARR FAMILY"/>
    <property type="match status" value="1"/>
</dbReference>
<accession>A0ABQ0XB72</accession>
<evidence type="ECO:0000256" key="3">
    <source>
        <dbReference type="ARBA" id="ARBA00023163"/>
    </source>
</evidence>
<evidence type="ECO:0000259" key="4">
    <source>
        <dbReference type="PROSITE" id="PS51118"/>
    </source>
</evidence>
<evidence type="ECO:0000313" key="5">
    <source>
        <dbReference type="EMBL" id="GEP23352.1"/>
    </source>
</evidence>
<organism evidence="5 6">
    <name type="scientific">Lentilactobacillus diolivorans</name>
    <dbReference type="NCBI Taxonomy" id="179838"/>
    <lineage>
        <taxon>Bacteria</taxon>
        <taxon>Bacillati</taxon>
        <taxon>Bacillota</taxon>
        <taxon>Bacilli</taxon>
        <taxon>Lactobacillales</taxon>
        <taxon>Lactobacillaceae</taxon>
        <taxon>Lentilactobacillus</taxon>
    </lineage>
</organism>
<proteinExistence type="predicted"/>
<feature type="domain" description="HTH hxlR-type" evidence="4">
    <location>
        <begin position="24"/>
        <end position="122"/>
    </location>
</feature>
<keyword evidence="1" id="KW-0805">Transcription regulation</keyword>
<evidence type="ECO:0000313" key="6">
    <source>
        <dbReference type="Proteomes" id="UP000321409"/>
    </source>
</evidence>
<dbReference type="InterPro" id="IPR002577">
    <property type="entry name" value="HTH_HxlR"/>
</dbReference>
<dbReference type="Pfam" id="PF01638">
    <property type="entry name" value="HxlR"/>
    <property type="match status" value="1"/>
</dbReference>
<comment type="caution">
    <text evidence="5">The sequence shown here is derived from an EMBL/GenBank/DDBJ whole genome shotgun (WGS) entry which is preliminary data.</text>
</comment>
<name>A0ABQ0XB72_9LACO</name>
<dbReference type="SUPFAM" id="SSF46785">
    <property type="entry name" value="Winged helix' DNA-binding domain"/>
    <property type="match status" value="1"/>
</dbReference>
<protein>
    <submittedName>
        <fullName evidence="5">MarR family transcriptional regulator</fullName>
    </submittedName>
</protein>
<dbReference type="InterPro" id="IPR036388">
    <property type="entry name" value="WH-like_DNA-bd_sf"/>
</dbReference>
<sequence length="128" mass="14744">MVAYVITREGIYVKRHIYNCQAGCPVESTLQIIAGKWKSVIIYHLLTGTQRFNDLQKEMPDCSRRMLALQLKELQVDGVIQKKVYPVIPVKTEYSLTKFGLTLKPVILAMEVWGKTYNQRASRQVIEN</sequence>
<dbReference type="InterPro" id="IPR036390">
    <property type="entry name" value="WH_DNA-bd_sf"/>
</dbReference>
<dbReference type="EMBL" id="BKAB01000010">
    <property type="protein sequence ID" value="GEP23352.1"/>
    <property type="molecule type" value="Genomic_DNA"/>
</dbReference>
<dbReference type="PANTHER" id="PTHR33204">
    <property type="entry name" value="TRANSCRIPTIONAL REGULATOR, MARR FAMILY"/>
    <property type="match status" value="1"/>
</dbReference>
<evidence type="ECO:0000256" key="1">
    <source>
        <dbReference type="ARBA" id="ARBA00023015"/>
    </source>
</evidence>
<gene>
    <name evidence="5" type="ORF">LDI01_09450</name>
</gene>
<keyword evidence="3" id="KW-0804">Transcription</keyword>